<sequence>MTEKQMASEATSPDPNDWDHHWDAYGEAAEGNPANIYRRNLILKLMGRPPAGSTVLDIGSGQGEFALHFQRTYPDLNVWGAEYSASGVARSQALAAAEGNKAQFRQVDLLQPAALIDGQPPASFALCSEVLEHVDDPTTLMRNARALLAPGCHVVITVPGGPRSAFDHHIGHYQHFDAKKLRTVLTDAGYTVNRVLRAGVPFFNMYKLAVIARGRRLIDDVERRSPSSPTIPGESAMKSFFGFGFRHSFDNAPFGWQMAAVATVPHESPGTS</sequence>
<gene>
    <name evidence="2" type="ORF">Dsi01nite_065790</name>
</gene>
<dbReference type="Pfam" id="PF13489">
    <property type="entry name" value="Methyltransf_23"/>
    <property type="match status" value="1"/>
</dbReference>
<protein>
    <submittedName>
        <fullName evidence="2">Uncharacterized protein</fullName>
    </submittedName>
</protein>
<dbReference type="Proteomes" id="UP000660611">
    <property type="component" value="Unassembled WGS sequence"/>
</dbReference>
<reference evidence="2" key="1">
    <citation type="submission" date="2021-01" db="EMBL/GenBank/DDBJ databases">
        <title>Whole genome shotgun sequence of Dactylosporangium siamense NBRC 106093.</title>
        <authorList>
            <person name="Komaki H."/>
            <person name="Tamura T."/>
        </authorList>
    </citation>
    <scope>NUCLEOTIDE SEQUENCE</scope>
    <source>
        <strain evidence="2">NBRC 106093</strain>
    </source>
</reference>
<dbReference type="EMBL" id="BONQ01000106">
    <property type="protein sequence ID" value="GIG48538.1"/>
    <property type="molecule type" value="Genomic_DNA"/>
</dbReference>
<organism evidence="2 3">
    <name type="scientific">Dactylosporangium siamense</name>
    <dbReference type="NCBI Taxonomy" id="685454"/>
    <lineage>
        <taxon>Bacteria</taxon>
        <taxon>Bacillati</taxon>
        <taxon>Actinomycetota</taxon>
        <taxon>Actinomycetes</taxon>
        <taxon>Micromonosporales</taxon>
        <taxon>Micromonosporaceae</taxon>
        <taxon>Dactylosporangium</taxon>
    </lineage>
</organism>
<name>A0A919UFD0_9ACTN</name>
<dbReference type="SUPFAM" id="SSF53335">
    <property type="entry name" value="S-adenosyl-L-methionine-dependent methyltransferases"/>
    <property type="match status" value="1"/>
</dbReference>
<dbReference type="Gene3D" id="3.40.50.150">
    <property type="entry name" value="Vaccinia Virus protein VP39"/>
    <property type="match status" value="1"/>
</dbReference>
<keyword evidence="3" id="KW-1185">Reference proteome</keyword>
<dbReference type="PANTHER" id="PTHR43861">
    <property type="entry name" value="TRANS-ACONITATE 2-METHYLTRANSFERASE-RELATED"/>
    <property type="match status" value="1"/>
</dbReference>
<evidence type="ECO:0000313" key="2">
    <source>
        <dbReference type="EMBL" id="GIG48538.1"/>
    </source>
</evidence>
<dbReference type="AlphaFoldDB" id="A0A919UFD0"/>
<accession>A0A919UFD0</accession>
<feature type="region of interest" description="Disordered" evidence="1">
    <location>
        <begin position="1"/>
        <end position="21"/>
    </location>
</feature>
<proteinExistence type="predicted"/>
<evidence type="ECO:0000256" key="1">
    <source>
        <dbReference type="SAM" id="MobiDB-lite"/>
    </source>
</evidence>
<dbReference type="CDD" id="cd02440">
    <property type="entry name" value="AdoMet_MTases"/>
    <property type="match status" value="1"/>
</dbReference>
<comment type="caution">
    <text evidence="2">The sequence shown here is derived from an EMBL/GenBank/DDBJ whole genome shotgun (WGS) entry which is preliminary data.</text>
</comment>
<evidence type="ECO:0000313" key="3">
    <source>
        <dbReference type="Proteomes" id="UP000660611"/>
    </source>
</evidence>
<dbReference type="InterPro" id="IPR029063">
    <property type="entry name" value="SAM-dependent_MTases_sf"/>
</dbReference>